<organism evidence="1 2">
    <name type="scientific">Pseudoalteromonas luteoviolacea (strain 2ta16)</name>
    <dbReference type="NCBI Taxonomy" id="1353533"/>
    <lineage>
        <taxon>Bacteria</taxon>
        <taxon>Pseudomonadati</taxon>
        <taxon>Pseudomonadota</taxon>
        <taxon>Gammaproteobacteria</taxon>
        <taxon>Alteromonadales</taxon>
        <taxon>Pseudoalteromonadaceae</taxon>
        <taxon>Pseudoalteromonas</taxon>
    </lineage>
</organism>
<dbReference type="EMBL" id="AUSV01000035">
    <property type="protein sequence ID" value="ESP93485.1"/>
    <property type="molecule type" value="Genomic_DNA"/>
</dbReference>
<gene>
    <name evidence="1" type="ORF">PL2TA16_03064</name>
</gene>
<dbReference type="RefSeq" id="WP_023398944.1">
    <property type="nucleotide sequence ID" value="NZ_AUSV01000035.1"/>
</dbReference>
<proteinExistence type="predicted"/>
<dbReference type="GeneID" id="29921429"/>
<evidence type="ECO:0000313" key="2">
    <source>
        <dbReference type="Proteomes" id="UP000017820"/>
    </source>
</evidence>
<protein>
    <submittedName>
        <fullName evidence="1">Uncharacterized protein</fullName>
    </submittedName>
</protein>
<accession>V4HRP3</accession>
<reference evidence="2" key="1">
    <citation type="journal article" date="2014" name="Nat. Chem. Biol.">
        <title>Biosynthesis of polybrominated aromatic organic compounds by marine bacteria.</title>
        <authorList>
            <person name="Agarwal V."/>
            <person name="El Gamal A.A."/>
            <person name="Yamanaka K."/>
            <person name="Poth D."/>
            <person name="Kersten R.D."/>
            <person name="Schorn M."/>
            <person name="Allen E.E."/>
            <person name="Moore B.S."/>
        </authorList>
    </citation>
    <scope>NUCLEOTIDE SEQUENCE [LARGE SCALE GENOMIC DNA]</scope>
    <source>
        <strain evidence="2">2ta16</strain>
    </source>
</reference>
<comment type="caution">
    <text evidence="1">The sequence shown here is derived from an EMBL/GenBank/DDBJ whole genome shotgun (WGS) entry which is preliminary data.</text>
</comment>
<name>V4HRP3_PSEL2</name>
<dbReference type="PATRIC" id="fig|1353533.3.peg.2015"/>
<dbReference type="AlphaFoldDB" id="V4HRP3"/>
<evidence type="ECO:0000313" key="1">
    <source>
        <dbReference type="EMBL" id="ESP93485.1"/>
    </source>
</evidence>
<dbReference type="Proteomes" id="UP000017820">
    <property type="component" value="Unassembled WGS sequence"/>
</dbReference>
<sequence>MKLTLKKHQLKALSKKASLPINVTDQIGGGTDCPSFGGGGACRVNKIHGDDLCFSLGNGACPAH</sequence>